<reference evidence="1 2" key="1">
    <citation type="submission" date="2021-09" db="EMBL/GenBank/DDBJ databases">
        <title>Genomic insights and catalytic innovation underlie evolution of tropane alkaloids biosynthesis.</title>
        <authorList>
            <person name="Wang Y.-J."/>
            <person name="Tian T."/>
            <person name="Huang J.-P."/>
            <person name="Huang S.-X."/>
        </authorList>
    </citation>
    <scope>NUCLEOTIDE SEQUENCE [LARGE SCALE GENOMIC DNA]</scope>
    <source>
        <strain evidence="1">KIB-2018</strain>
        <tissue evidence="1">Leaf</tissue>
    </source>
</reference>
<proteinExistence type="predicted"/>
<organism evidence="1 2">
    <name type="scientific">Erythroxylum novogranatense</name>
    <dbReference type="NCBI Taxonomy" id="1862640"/>
    <lineage>
        <taxon>Eukaryota</taxon>
        <taxon>Viridiplantae</taxon>
        <taxon>Streptophyta</taxon>
        <taxon>Embryophyta</taxon>
        <taxon>Tracheophyta</taxon>
        <taxon>Spermatophyta</taxon>
        <taxon>Magnoliopsida</taxon>
        <taxon>eudicotyledons</taxon>
        <taxon>Gunneridae</taxon>
        <taxon>Pentapetalae</taxon>
        <taxon>rosids</taxon>
        <taxon>fabids</taxon>
        <taxon>Malpighiales</taxon>
        <taxon>Erythroxylaceae</taxon>
        <taxon>Erythroxylum</taxon>
    </lineage>
</organism>
<name>A0AAV8TCX6_9ROSI</name>
<evidence type="ECO:0000313" key="2">
    <source>
        <dbReference type="Proteomes" id="UP001159364"/>
    </source>
</evidence>
<evidence type="ECO:0000313" key="1">
    <source>
        <dbReference type="EMBL" id="KAJ8763859.1"/>
    </source>
</evidence>
<comment type="caution">
    <text evidence="1">The sequence shown here is derived from an EMBL/GenBank/DDBJ whole genome shotgun (WGS) entry which is preliminary data.</text>
</comment>
<dbReference type="EMBL" id="JAIWQS010000005">
    <property type="protein sequence ID" value="KAJ8763859.1"/>
    <property type="molecule type" value="Genomic_DNA"/>
</dbReference>
<gene>
    <name evidence="1" type="ORF">K2173_003641</name>
</gene>
<dbReference type="Proteomes" id="UP001159364">
    <property type="component" value="Linkage Group LG05"/>
</dbReference>
<dbReference type="AlphaFoldDB" id="A0AAV8TCX6"/>
<keyword evidence="2" id="KW-1185">Reference proteome</keyword>
<sequence length="237" mass="26850">MDFITHWMGEVYDCDEIEQLIVQFIDRHMETMVKHITARFNEVLENLNILGHLRNPIQTDVDDDFGNGEDDEYFDELETEEQLVARYIGGIRMQIQDTVNMLDPVFILVTHQRALMVEKQLQHINFGIVRSVSDGGGNNSGVGSSNSGNHAGISGFVDNPTRFNKPGISGIRCFSYGEMGHKKEDCKKARKRALFIDNDEGDDEEGMYVGEKLAFDTDVVDEEIVTRDVGTTLVIRR</sequence>
<protein>
    <submittedName>
        <fullName evidence="1">Uncharacterized protein</fullName>
    </submittedName>
</protein>
<accession>A0AAV8TCX6</accession>